<dbReference type="InterPro" id="IPR023213">
    <property type="entry name" value="CAT-like_dom_sf"/>
</dbReference>
<feature type="domain" description="Peripheral subunit-binding (PSBD)" evidence="9">
    <location>
        <begin position="191"/>
        <end position="228"/>
    </location>
</feature>
<feature type="compositionally biased region" description="Low complexity" evidence="7">
    <location>
        <begin position="124"/>
        <end position="133"/>
    </location>
</feature>
<dbReference type="Proteomes" id="UP001195724">
    <property type="component" value="Unassembled WGS sequence"/>
</dbReference>
<dbReference type="InterPro" id="IPR036625">
    <property type="entry name" value="E3-bd_dom_sf"/>
</dbReference>
<sequence length="461" mass="46692">MPDFRLPDLGEGLTEGEIVNWLVSVGDHVSVDQPVVEVETAKAVVEVPCPFEGVVSARFGEPGEKLAVGSVLLSVGGGEPAGSSGSSGSGNVLIGYGTSESPRRRRANRRGPGRAAVVPAQVDRASAPTSAPADDSRPAPAPPAPASTTPAPAAPGPAAPGPAGSGPAAPGPAESGAPGPGAPARPDAPAVISPIVRRLAKENGLVLERIAGTGPGGVIRRADVERELAARPAEQPRPSSGRRIPLRGLRGAVAAKLATSRREIPEATVWVDVDATGLLAARAALPSVSLLGLLARFTVLGLKKFPELNSRVEGDEVVVLDEVHLGFAAQTDRGLVVPVVRDAHALTTAALAEAITGLAASAREGRIAPADLTGGTFTVNNYGVFGVDGSAAIINHPEAAILGIGRVVDRPWAVDGQVAVRKVAQLTLAFDHRVCDGGTAGGFLRFVADCVESPVTALADL</sequence>
<feature type="compositionally biased region" description="Low complexity" evidence="7">
    <location>
        <begin position="161"/>
        <end position="188"/>
    </location>
</feature>
<dbReference type="SUPFAM" id="SSF47005">
    <property type="entry name" value="Peripheral subunit-binding domain of 2-oxo acid dehydrogenase complex"/>
    <property type="match status" value="1"/>
</dbReference>
<keyword evidence="11" id="KW-1185">Reference proteome</keyword>
<dbReference type="InterPro" id="IPR011053">
    <property type="entry name" value="Single_hybrid_motif"/>
</dbReference>
<proteinExistence type="inferred from homology"/>
<evidence type="ECO:0000313" key="11">
    <source>
        <dbReference type="Proteomes" id="UP001195724"/>
    </source>
</evidence>
<evidence type="ECO:0000256" key="5">
    <source>
        <dbReference type="ARBA" id="ARBA00023315"/>
    </source>
</evidence>
<feature type="region of interest" description="Disordered" evidence="7">
    <location>
        <begin position="78"/>
        <end position="188"/>
    </location>
</feature>
<dbReference type="GO" id="GO:0004742">
    <property type="term" value="F:dihydrolipoyllysine-residue acetyltransferase activity"/>
    <property type="evidence" value="ECO:0007669"/>
    <property type="project" value="UniProtKB-EC"/>
</dbReference>
<name>A0ABS2SG52_9PSEU</name>
<dbReference type="PROSITE" id="PS51826">
    <property type="entry name" value="PSBD"/>
    <property type="match status" value="1"/>
</dbReference>
<feature type="domain" description="Lipoyl-binding" evidence="8">
    <location>
        <begin position="1"/>
        <end position="76"/>
    </location>
</feature>
<dbReference type="PANTHER" id="PTHR43178:SF5">
    <property type="entry name" value="LIPOAMIDE ACYLTRANSFERASE COMPONENT OF BRANCHED-CHAIN ALPHA-KETO ACID DEHYDROGENASE COMPLEX, MITOCHONDRIAL"/>
    <property type="match status" value="1"/>
</dbReference>
<dbReference type="PROSITE" id="PS50968">
    <property type="entry name" value="BIOTINYL_LIPOYL"/>
    <property type="match status" value="1"/>
</dbReference>
<evidence type="ECO:0000259" key="9">
    <source>
        <dbReference type="PROSITE" id="PS51826"/>
    </source>
</evidence>
<dbReference type="Gene3D" id="2.40.50.100">
    <property type="match status" value="1"/>
</dbReference>
<dbReference type="EC" id="2.3.1.-" evidence="6"/>
<keyword evidence="5 6" id="KW-0012">Acyltransferase</keyword>
<dbReference type="EMBL" id="JAFBCL010000001">
    <property type="protein sequence ID" value="MBM7814238.1"/>
    <property type="molecule type" value="Genomic_DNA"/>
</dbReference>
<feature type="compositionally biased region" description="Basic residues" evidence="7">
    <location>
        <begin position="103"/>
        <end position="112"/>
    </location>
</feature>
<dbReference type="Pfam" id="PF02817">
    <property type="entry name" value="E3_binding"/>
    <property type="match status" value="1"/>
</dbReference>
<dbReference type="InterPro" id="IPR003016">
    <property type="entry name" value="2-oxoA_DH_lipoyl-BS"/>
</dbReference>
<dbReference type="InterPro" id="IPR000089">
    <property type="entry name" value="Biotin_lipoyl"/>
</dbReference>
<evidence type="ECO:0000313" key="10">
    <source>
        <dbReference type="EMBL" id="MBM7814238.1"/>
    </source>
</evidence>
<keyword evidence="4 6" id="KW-0450">Lipoyl</keyword>
<evidence type="ECO:0000256" key="2">
    <source>
        <dbReference type="ARBA" id="ARBA00007317"/>
    </source>
</evidence>
<organism evidence="10 11">
    <name type="scientific">Saccharothrix algeriensis</name>
    <dbReference type="NCBI Taxonomy" id="173560"/>
    <lineage>
        <taxon>Bacteria</taxon>
        <taxon>Bacillati</taxon>
        <taxon>Actinomycetota</taxon>
        <taxon>Actinomycetes</taxon>
        <taxon>Pseudonocardiales</taxon>
        <taxon>Pseudonocardiaceae</taxon>
        <taxon>Saccharothrix</taxon>
    </lineage>
</organism>
<keyword evidence="10" id="KW-0670">Pyruvate</keyword>
<dbReference type="Gene3D" id="4.10.320.10">
    <property type="entry name" value="E3-binding domain"/>
    <property type="match status" value="1"/>
</dbReference>
<dbReference type="CDD" id="cd06849">
    <property type="entry name" value="lipoyl_domain"/>
    <property type="match status" value="1"/>
</dbReference>
<comment type="cofactor">
    <cofactor evidence="1 6">
        <name>(R)-lipoate</name>
        <dbReference type="ChEBI" id="CHEBI:83088"/>
    </cofactor>
</comment>
<dbReference type="SUPFAM" id="SSF52777">
    <property type="entry name" value="CoA-dependent acyltransferases"/>
    <property type="match status" value="1"/>
</dbReference>
<feature type="compositionally biased region" description="Gly residues" evidence="7">
    <location>
        <begin position="78"/>
        <end position="88"/>
    </location>
</feature>
<evidence type="ECO:0000256" key="4">
    <source>
        <dbReference type="ARBA" id="ARBA00022823"/>
    </source>
</evidence>
<reference evidence="10 11" key="1">
    <citation type="submission" date="2021-01" db="EMBL/GenBank/DDBJ databases">
        <title>Sequencing the genomes of 1000 actinobacteria strains.</title>
        <authorList>
            <person name="Klenk H.-P."/>
        </authorList>
    </citation>
    <scope>NUCLEOTIDE SEQUENCE [LARGE SCALE GENOMIC DNA]</scope>
    <source>
        <strain evidence="10 11">DSM 44581</strain>
    </source>
</reference>
<dbReference type="PROSITE" id="PS00189">
    <property type="entry name" value="LIPOYL"/>
    <property type="match status" value="1"/>
</dbReference>
<evidence type="ECO:0000256" key="7">
    <source>
        <dbReference type="SAM" id="MobiDB-lite"/>
    </source>
</evidence>
<protein>
    <recommendedName>
        <fullName evidence="6">Dihydrolipoamide acetyltransferase component of pyruvate dehydrogenase complex</fullName>
        <ecNumber evidence="6">2.3.1.-</ecNumber>
    </recommendedName>
</protein>
<dbReference type="InterPro" id="IPR004167">
    <property type="entry name" value="PSBD"/>
</dbReference>
<dbReference type="Pfam" id="PF00364">
    <property type="entry name" value="Biotin_lipoyl"/>
    <property type="match status" value="1"/>
</dbReference>
<gene>
    <name evidence="10" type="ORF">JOE68_005103</name>
</gene>
<evidence type="ECO:0000259" key="8">
    <source>
        <dbReference type="PROSITE" id="PS50968"/>
    </source>
</evidence>
<dbReference type="Pfam" id="PF00198">
    <property type="entry name" value="2-oxoacid_dh"/>
    <property type="match status" value="1"/>
</dbReference>
<comment type="caution">
    <text evidence="10">The sequence shown here is derived from an EMBL/GenBank/DDBJ whole genome shotgun (WGS) entry which is preliminary data.</text>
</comment>
<evidence type="ECO:0000256" key="3">
    <source>
        <dbReference type="ARBA" id="ARBA00022679"/>
    </source>
</evidence>
<dbReference type="RefSeq" id="WP_204844799.1">
    <property type="nucleotide sequence ID" value="NZ_JAFBCL010000001.1"/>
</dbReference>
<dbReference type="SUPFAM" id="SSF51230">
    <property type="entry name" value="Single hybrid motif"/>
    <property type="match status" value="1"/>
</dbReference>
<dbReference type="InterPro" id="IPR001078">
    <property type="entry name" value="2-oxoacid_DH_actylTfrase"/>
</dbReference>
<keyword evidence="3 6" id="KW-0808">Transferase</keyword>
<comment type="similarity">
    <text evidence="2 6">Belongs to the 2-oxoacid dehydrogenase family.</text>
</comment>
<accession>A0ABS2SG52</accession>
<evidence type="ECO:0000256" key="6">
    <source>
        <dbReference type="RuleBase" id="RU003423"/>
    </source>
</evidence>
<dbReference type="PANTHER" id="PTHR43178">
    <property type="entry name" value="DIHYDROLIPOAMIDE ACETYLTRANSFERASE COMPONENT OF PYRUVATE DEHYDROGENASE COMPLEX"/>
    <property type="match status" value="1"/>
</dbReference>
<dbReference type="Gene3D" id="3.30.559.10">
    <property type="entry name" value="Chloramphenicol acetyltransferase-like domain"/>
    <property type="match status" value="1"/>
</dbReference>
<dbReference type="InterPro" id="IPR050743">
    <property type="entry name" value="2-oxoacid_DH_E2_comp"/>
</dbReference>
<evidence type="ECO:0000256" key="1">
    <source>
        <dbReference type="ARBA" id="ARBA00001938"/>
    </source>
</evidence>